<organism evidence="1 2">
    <name type="scientific">Bacillus phage Grass</name>
    <dbReference type="NCBI Taxonomy" id="1406785"/>
    <lineage>
        <taxon>Viruses</taxon>
        <taxon>Duplodnaviria</taxon>
        <taxon>Heunggongvirae</taxon>
        <taxon>Uroviricota</taxon>
        <taxon>Caudoviricetes</taxon>
        <taxon>Herelleviridae</taxon>
        <taxon>Bastillevirinae</taxon>
        <taxon>Nitunavirus</taxon>
        <taxon>Nitunavirus grass</taxon>
    </lineage>
</organism>
<dbReference type="OrthoDB" id="18845at10239"/>
<dbReference type="Proteomes" id="UP000017648">
    <property type="component" value="Segment"/>
</dbReference>
<sequence length="162" mass="17670">MKISEAMAQETVTLNPGDYLAANTDSVGYLPTYKDTSDLHRGQYLFKVVSADSGLDVIPVVMAEDGKSFVEVPERPIISQRGNVISYMTTRNDPIFKDGYRPAHAHVVENIPSGEEARNILATFIAFVGSEYGMGVNDFNIEGPDYLNTGAAPEPEPEEPQA</sequence>
<name>U5PTV2_BPGRA</name>
<evidence type="ECO:0000313" key="2">
    <source>
        <dbReference type="Proteomes" id="UP000017648"/>
    </source>
</evidence>
<proteinExistence type="predicted"/>
<evidence type="ECO:0000313" key="1">
    <source>
        <dbReference type="EMBL" id="AGY47405.1"/>
    </source>
</evidence>
<keyword evidence="2" id="KW-1185">Reference proteome</keyword>
<dbReference type="RefSeq" id="YP_008771506.1">
    <property type="nucleotide sequence ID" value="NC_022771.1"/>
</dbReference>
<dbReference type="KEGG" id="vg:17960064"/>
<reference evidence="1 2" key="1">
    <citation type="journal article" date="2013" name="Genome Announc.">
        <title>Complete Genome of Bacillus subtilis Myophage Grass.</title>
        <authorList>
            <person name="Miller S.Y."/>
            <person name="Colquhoun J.M."/>
            <person name="Perl A.L."/>
            <person name="Chamakura K.R."/>
            <person name="Kuty Everett G.F."/>
        </authorList>
    </citation>
    <scope>NUCLEOTIDE SEQUENCE [LARGE SCALE GENOMIC DNA]</scope>
</reference>
<accession>U5PTV2</accession>
<protein>
    <submittedName>
        <fullName evidence="1">Uncharacterized protein</fullName>
    </submittedName>
</protein>
<dbReference type="GeneID" id="17960064"/>
<gene>
    <name evidence="1" type="ORF">Grass_140</name>
</gene>
<organismHost>
    <name type="scientific">Bacillus subtilis</name>
    <dbReference type="NCBI Taxonomy" id="1423"/>
</organismHost>
<dbReference type="EMBL" id="KF669652">
    <property type="protein sequence ID" value="AGY47405.1"/>
    <property type="molecule type" value="Genomic_DNA"/>
</dbReference>